<comment type="caution">
    <text evidence="9">The sequence shown here is derived from an EMBL/GenBank/DDBJ whole genome shotgun (WGS) entry which is preliminary data.</text>
</comment>
<reference evidence="9 10" key="1">
    <citation type="submission" date="2019-03" db="EMBL/GenBank/DDBJ databases">
        <title>Diversity of the mouse oral microbiome.</title>
        <authorList>
            <person name="Joseph S."/>
            <person name="Aduse-Opoku J."/>
            <person name="Curtis M."/>
            <person name="Wade W."/>
            <person name="Hashim A."/>
        </authorList>
    </citation>
    <scope>NUCLEOTIDE SEQUENCE [LARGE SCALE GENOMIC DNA]</scope>
    <source>
        <strain evidence="10">irhom_31</strain>
    </source>
</reference>
<evidence type="ECO:0000313" key="10">
    <source>
        <dbReference type="Proteomes" id="UP000297951"/>
    </source>
</evidence>
<dbReference type="GO" id="GO:0004222">
    <property type="term" value="F:metalloendopeptidase activity"/>
    <property type="evidence" value="ECO:0007669"/>
    <property type="project" value="InterPro"/>
</dbReference>
<dbReference type="GO" id="GO:0046872">
    <property type="term" value="F:metal ion binding"/>
    <property type="evidence" value="ECO:0007669"/>
    <property type="project" value="UniProtKB-UniRule"/>
</dbReference>
<keyword evidence="4 7" id="KW-0378">Hydrolase</keyword>
<keyword evidence="5 7" id="KW-0862">Zinc</keyword>
<accession>A0A4Y9F5U7</accession>
<keyword evidence="2 7" id="KW-0645">Protease</keyword>
<evidence type="ECO:0000256" key="3">
    <source>
        <dbReference type="ARBA" id="ARBA00022723"/>
    </source>
</evidence>
<evidence type="ECO:0000256" key="5">
    <source>
        <dbReference type="ARBA" id="ARBA00022833"/>
    </source>
</evidence>
<comment type="cofactor">
    <cofactor evidence="7">
        <name>Zn(2+)</name>
        <dbReference type="ChEBI" id="CHEBI:29105"/>
    </cofactor>
    <text evidence="7">Binds 1 zinc ion.</text>
</comment>
<gene>
    <name evidence="9" type="ORF">E4U03_04905</name>
</gene>
<dbReference type="GO" id="GO:0006508">
    <property type="term" value="P:proteolysis"/>
    <property type="evidence" value="ECO:0007669"/>
    <property type="project" value="UniProtKB-KW"/>
</dbReference>
<dbReference type="PANTHER" id="PTHR43660">
    <property type="entry name" value="DIPEPTIDYL CARBOXYPEPTIDASE"/>
    <property type="match status" value="1"/>
</dbReference>
<sequence>MLLPRPKPPTARALAVADRTAGTPEAVEKLFVQTIEPSMRNADREAHAIAALAAEDGIDKIEPWDMTYYSEKVKAREYAVDPEALQSYFELNRVLEDGDVFRRYILAVGGTQPIPEAFKSMTGRTADTAPLLKRRGLA</sequence>
<dbReference type="Gene3D" id="1.10.1370.40">
    <property type="match status" value="1"/>
</dbReference>
<dbReference type="GO" id="GO:0005829">
    <property type="term" value="C:cytosol"/>
    <property type="evidence" value="ECO:0007669"/>
    <property type="project" value="TreeGrafter"/>
</dbReference>
<dbReference type="GO" id="GO:0004180">
    <property type="term" value="F:carboxypeptidase activity"/>
    <property type="evidence" value="ECO:0007669"/>
    <property type="project" value="TreeGrafter"/>
</dbReference>
<name>A0A4Y9F5U7_9MICC</name>
<evidence type="ECO:0000313" key="9">
    <source>
        <dbReference type="EMBL" id="TFU22817.1"/>
    </source>
</evidence>
<keyword evidence="3 7" id="KW-0479">Metal-binding</keyword>
<dbReference type="InterPro" id="IPR045090">
    <property type="entry name" value="Pept_M3A_M3B"/>
</dbReference>
<dbReference type="InterPro" id="IPR001567">
    <property type="entry name" value="Pept_M3A_M3B_dom"/>
</dbReference>
<dbReference type="InterPro" id="IPR024077">
    <property type="entry name" value="Neurolysin/TOP_dom2"/>
</dbReference>
<evidence type="ECO:0000256" key="2">
    <source>
        <dbReference type="ARBA" id="ARBA00022670"/>
    </source>
</evidence>
<organism evidence="9 10">
    <name type="scientific">Rothia nasimurium</name>
    <dbReference type="NCBI Taxonomy" id="85336"/>
    <lineage>
        <taxon>Bacteria</taxon>
        <taxon>Bacillati</taxon>
        <taxon>Actinomycetota</taxon>
        <taxon>Actinomycetes</taxon>
        <taxon>Micrococcales</taxon>
        <taxon>Micrococcaceae</taxon>
        <taxon>Rothia</taxon>
    </lineage>
</organism>
<dbReference type="EMBL" id="SPQC01000013">
    <property type="protein sequence ID" value="TFU22817.1"/>
    <property type="molecule type" value="Genomic_DNA"/>
</dbReference>
<evidence type="ECO:0000256" key="6">
    <source>
        <dbReference type="ARBA" id="ARBA00023049"/>
    </source>
</evidence>
<dbReference type="SUPFAM" id="SSF55486">
    <property type="entry name" value="Metalloproteases ('zincins'), catalytic domain"/>
    <property type="match status" value="1"/>
</dbReference>
<dbReference type="Pfam" id="PF01432">
    <property type="entry name" value="Peptidase_M3"/>
    <property type="match status" value="1"/>
</dbReference>
<proteinExistence type="inferred from homology"/>
<feature type="domain" description="Peptidase M3A/M3B catalytic" evidence="8">
    <location>
        <begin position="9"/>
        <end position="96"/>
    </location>
</feature>
<evidence type="ECO:0000259" key="8">
    <source>
        <dbReference type="Pfam" id="PF01432"/>
    </source>
</evidence>
<evidence type="ECO:0000256" key="1">
    <source>
        <dbReference type="ARBA" id="ARBA00006040"/>
    </source>
</evidence>
<dbReference type="PANTHER" id="PTHR43660:SF1">
    <property type="entry name" value="DIPEPTIDYL CARBOXYPEPTIDASE"/>
    <property type="match status" value="1"/>
</dbReference>
<evidence type="ECO:0000256" key="7">
    <source>
        <dbReference type="RuleBase" id="RU003435"/>
    </source>
</evidence>
<evidence type="ECO:0000256" key="4">
    <source>
        <dbReference type="ARBA" id="ARBA00022801"/>
    </source>
</evidence>
<protein>
    <recommendedName>
        <fullName evidence="8">Peptidase M3A/M3B catalytic domain-containing protein</fullName>
    </recommendedName>
</protein>
<keyword evidence="6 7" id="KW-0482">Metalloprotease</keyword>
<comment type="similarity">
    <text evidence="1 7">Belongs to the peptidase M3 family.</text>
</comment>
<dbReference type="OrthoDB" id="9773538at2"/>
<dbReference type="Proteomes" id="UP000297951">
    <property type="component" value="Unassembled WGS sequence"/>
</dbReference>
<dbReference type="Gene3D" id="1.10.1370.10">
    <property type="entry name" value="Neurolysin, domain 3"/>
    <property type="match status" value="1"/>
</dbReference>
<dbReference type="AlphaFoldDB" id="A0A4Y9F5U7"/>